<sequence>MLYYLGARGFILLLSFIILPFALEYLLFKLKIPFFQEAVIRSLTFRNLDLPINLSTLFSVFSLPLIFCSALIFAQKVKLFISVKKYFKTVLIICSSLLIALSFFAVTQNAIEYQNSIKWLIIALSVNFLVSAFFIFKVNVQEIYKELPIILFLALYNFGGLKRLDVYSLFIGLFLIIFYLLILYNEYKLRKLSQNL</sequence>
<keyword evidence="1" id="KW-0472">Membrane</keyword>
<protein>
    <submittedName>
        <fullName evidence="2">Uncharacterized protein</fullName>
    </submittedName>
</protein>
<proteinExistence type="predicted"/>
<feature type="transmembrane region" description="Helical" evidence="1">
    <location>
        <begin position="7"/>
        <end position="28"/>
    </location>
</feature>
<dbReference type="EMBL" id="MHIA01000015">
    <property type="protein sequence ID" value="OGY42273.1"/>
    <property type="molecule type" value="Genomic_DNA"/>
</dbReference>
<feature type="transmembrane region" description="Helical" evidence="1">
    <location>
        <begin position="166"/>
        <end position="184"/>
    </location>
</feature>
<dbReference type="Proteomes" id="UP000176260">
    <property type="component" value="Unassembled WGS sequence"/>
</dbReference>
<feature type="transmembrane region" description="Helical" evidence="1">
    <location>
        <begin position="52"/>
        <end position="74"/>
    </location>
</feature>
<keyword evidence="1" id="KW-1133">Transmembrane helix</keyword>
<organism evidence="2 3">
    <name type="scientific">Candidatus Buchananbacteria bacterium RBG_13_39_9</name>
    <dbReference type="NCBI Taxonomy" id="1797531"/>
    <lineage>
        <taxon>Bacteria</taxon>
        <taxon>Candidatus Buchananiibacteriota</taxon>
    </lineage>
</organism>
<feature type="transmembrane region" description="Helical" evidence="1">
    <location>
        <begin position="86"/>
        <end position="105"/>
    </location>
</feature>
<reference evidence="2 3" key="1">
    <citation type="journal article" date="2016" name="Nat. Commun.">
        <title>Thousands of microbial genomes shed light on interconnected biogeochemical processes in an aquifer system.</title>
        <authorList>
            <person name="Anantharaman K."/>
            <person name="Brown C.T."/>
            <person name="Hug L.A."/>
            <person name="Sharon I."/>
            <person name="Castelle C.J."/>
            <person name="Probst A.J."/>
            <person name="Thomas B.C."/>
            <person name="Singh A."/>
            <person name="Wilkins M.J."/>
            <person name="Karaoz U."/>
            <person name="Brodie E.L."/>
            <person name="Williams K.H."/>
            <person name="Hubbard S.S."/>
            <person name="Banfield J.F."/>
        </authorList>
    </citation>
    <scope>NUCLEOTIDE SEQUENCE [LARGE SCALE GENOMIC DNA]</scope>
</reference>
<gene>
    <name evidence="2" type="ORF">A2Y67_04455</name>
</gene>
<comment type="caution">
    <text evidence="2">The sequence shown here is derived from an EMBL/GenBank/DDBJ whole genome shotgun (WGS) entry which is preliminary data.</text>
</comment>
<name>A0A1G1XQ92_9BACT</name>
<evidence type="ECO:0000313" key="2">
    <source>
        <dbReference type="EMBL" id="OGY42273.1"/>
    </source>
</evidence>
<keyword evidence="1" id="KW-0812">Transmembrane</keyword>
<feature type="transmembrane region" description="Helical" evidence="1">
    <location>
        <begin position="117"/>
        <end position="136"/>
    </location>
</feature>
<evidence type="ECO:0000313" key="3">
    <source>
        <dbReference type="Proteomes" id="UP000176260"/>
    </source>
</evidence>
<dbReference type="AlphaFoldDB" id="A0A1G1XQ92"/>
<accession>A0A1G1XQ92</accession>
<evidence type="ECO:0000256" key="1">
    <source>
        <dbReference type="SAM" id="Phobius"/>
    </source>
</evidence>